<dbReference type="STRING" id="571915.CMUST_06805"/>
<dbReference type="PATRIC" id="fig|571915.4.peg.1448"/>
<proteinExistence type="predicted"/>
<name>A0A0G3GYV7_9CORY</name>
<dbReference type="EMBL" id="CP011542">
    <property type="protein sequence ID" value="AKK05695.1"/>
    <property type="molecule type" value="Genomic_DNA"/>
</dbReference>
<dbReference type="AlphaFoldDB" id="A0A0G3GYV7"/>
<gene>
    <name evidence="1" type="ORF">CMUST_06805</name>
</gene>
<dbReference type="OrthoDB" id="4454703at2"/>
<reference evidence="1 2" key="1">
    <citation type="journal article" date="2015" name="Genome Announc.">
        <title>Complete Genome Sequence of the Type Strain Corynebacterium mustelae DSM 45274, Isolated from Various Tissues of a Male Ferret with Lethal Sepsis.</title>
        <authorList>
            <person name="Ruckert C."/>
            <person name="Eimer J."/>
            <person name="Winkler A."/>
            <person name="Tauch A."/>
        </authorList>
    </citation>
    <scope>NUCLEOTIDE SEQUENCE [LARGE SCALE GENOMIC DNA]</scope>
    <source>
        <strain evidence="1 2">DSM 45274</strain>
    </source>
</reference>
<dbReference type="RefSeq" id="WP_047261859.1">
    <property type="nucleotide sequence ID" value="NZ_CP011542.1"/>
</dbReference>
<dbReference type="Proteomes" id="UP000035199">
    <property type="component" value="Chromosome"/>
</dbReference>
<organism evidence="1 2">
    <name type="scientific">Corynebacterium mustelae</name>
    <dbReference type="NCBI Taxonomy" id="571915"/>
    <lineage>
        <taxon>Bacteria</taxon>
        <taxon>Bacillati</taxon>
        <taxon>Actinomycetota</taxon>
        <taxon>Actinomycetes</taxon>
        <taxon>Mycobacteriales</taxon>
        <taxon>Corynebacteriaceae</taxon>
        <taxon>Corynebacterium</taxon>
    </lineage>
</organism>
<dbReference type="InterPro" id="IPR037883">
    <property type="entry name" value="Knr4/Smi1-like_sf"/>
</dbReference>
<evidence type="ECO:0000313" key="1">
    <source>
        <dbReference type="EMBL" id="AKK05695.1"/>
    </source>
</evidence>
<dbReference type="SUPFAM" id="SSF160631">
    <property type="entry name" value="SMI1/KNR4-like"/>
    <property type="match status" value="1"/>
</dbReference>
<reference evidence="2" key="2">
    <citation type="submission" date="2015-05" db="EMBL/GenBank/DDBJ databases">
        <title>Complete genome sequence of Corynebacterium mustelae DSM 45274, isolated from various tissues of a male ferret with lethal sepsis.</title>
        <authorList>
            <person name="Ruckert C."/>
            <person name="Albersmeier A."/>
            <person name="Winkler A."/>
            <person name="Tauch A."/>
        </authorList>
    </citation>
    <scope>NUCLEOTIDE SEQUENCE [LARGE SCALE GENOMIC DNA]</scope>
    <source>
        <strain evidence="2">DSM 45274</strain>
    </source>
</reference>
<dbReference type="KEGG" id="cmv:CMUST_06805"/>
<accession>A0A0G3GYV7</accession>
<evidence type="ECO:0008006" key="3">
    <source>
        <dbReference type="Google" id="ProtNLM"/>
    </source>
</evidence>
<evidence type="ECO:0000313" key="2">
    <source>
        <dbReference type="Proteomes" id="UP000035199"/>
    </source>
</evidence>
<sequence>MKGTGVGVDKLTSAEETLTVPLPDEYREFLITPENAGSEIVARFHAPGNVDWSQDFPFTAETPVYCDPLTDNPAAWEDNTLAEEATKPLYGQLMRGIVFLAEEGYGQWSVLVLRGAARGQVWALCPEWWTGMEAYPRRHPLTGEILGFAQWLTLQQTPLKFLHLTKRERQGLLCRNEQFSSLWIKAARQLIASGEVTGMTAEEVSGIRRKADVPEAALFRDPRSGDWFPLAQATVVEWSKGNKVLPVWNVPDEEESEN</sequence>
<keyword evidence="2" id="KW-1185">Reference proteome</keyword>
<protein>
    <recommendedName>
        <fullName evidence="3">SMI1/KNR4 family protein</fullName>
    </recommendedName>
</protein>